<sequence>MIAKYALIPALILPLLLTGCASTQAPKSSEVTRLIKAQNHQGLADYYQQQLQQHPDDPQILLALAQSFYDAGDLESSEFYLNHLHRIDAEPTAQSLLLLGKLLNRKQDYAAGIDALQRALALGQNSGDLWLQLGMAYTQTAQFEPAVEAFNQARLLGSDPLMVKNNLAMVEMAQGHYQQAAKLLEPLYEQHPDNPQVQANLALAWAKSGELSRAHRLLRQLYPDTELSGVLTQLQQL</sequence>
<reference evidence="5 6" key="1">
    <citation type="submission" date="2019-04" db="EMBL/GenBank/DDBJ databases">
        <authorList>
            <person name="Hwang J.C."/>
        </authorList>
    </citation>
    <scope>NUCLEOTIDE SEQUENCE [LARGE SCALE GENOMIC DNA]</scope>
    <source>
        <strain evidence="5 6">IMCC35002</strain>
    </source>
</reference>
<evidence type="ECO:0000256" key="1">
    <source>
        <dbReference type="ARBA" id="ARBA00022737"/>
    </source>
</evidence>
<dbReference type="OrthoDB" id="6260771at2"/>
<feature type="repeat" description="TPR" evidence="3">
    <location>
        <begin position="93"/>
        <end position="126"/>
    </location>
</feature>
<dbReference type="PANTHER" id="PTHR45586:SF1">
    <property type="entry name" value="LIPOPOLYSACCHARIDE ASSEMBLY PROTEIN B"/>
    <property type="match status" value="1"/>
</dbReference>
<evidence type="ECO:0000256" key="3">
    <source>
        <dbReference type="PROSITE-ProRule" id="PRU00339"/>
    </source>
</evidence>
<comment type="caution">
    <text evidence="5">The sequence shown here is derived from an EMBL/GenBank/DDBJ whole genome shotgun (WGS) entry which is preliminary data.</text>
</comment>
<proteinExistence type="predicted"/>
<keyword evidence="2 3" id="KW-0802">TPR repeat</keyword>
<dbReference type="AlphaFoldDB" id="A0A4U1BS59"/>
<keyword evidence="1" id="KW-0677">Repeat</keyword>
<dbReference type="Pfam" id="PF14559">
    <property type="entry name" value="TPR_19"/>
    <property type="match status" value="2"/>
</dbReference>
<organism evidence="5 6">
    <name type="scientific">Ferrimonas aestuarii</name>
    <dbReference type="NCBI Taxonomy" id="2569539"/>
    <lineage>
        <taxon>Bacteria</taxon>
        <taxon>Pseudomonadati</taxon>
        <taxon>Pseudomonadota</taxon>
        <taxon>Gammaproteobacteria</taxon>
        <taxon>Alteromonadales</taxon>
        <taxon>Ferrimonadaceae</taxon>
        <taxon>Ferrimonas</taxon>
    </lineage>
</organism>
<dbReference type="InterPro" id="IPR011990">
    <property type="entry name" value="TPR-like_helical_dom_sf"/>
</dbReference>
<feature type="chain" id="PRO_5020852899" evidence="4">
    <location>
        <begin position="22"/>
        <end position="237"/>
    </location>
</feature>
<evidence type="ECO:0000313" key="6">
    <source>
        <dbReference type="Proteomes" id="UP000305675"/>
    </source>
</evidence>
<evidence type="ECO:0000313" key="5">
    <source>
        <dbReference type="EMBL" id="TKB58473.1"/>
    </source>
</evidence>
<dbReference type="EMBL" id="SWCJ01000001">
    <property type="protein sequence ID" value="TKB58473.1"/>
    <property type="molecule type" value="Genomic_DNA"/>
</dbReference>
<keyword evidence="4" id="KW-0732">Signal</keyword>
<accession>A0A4U1BS59</accession>
<dbReference type="PROSITE" id="PS50005">
    <property type="entry name" value="TPR"/>
    <property type="match status" value="2"/>
</dbReference>
<feature type="repeat" description="TPR" evidence="3">
    <location>
        <begin position="127"/>
        <end position="160"/>
    </location>
</feature>
<protein>
    <submittedName>
        <fullName evidence="5">Tetratricopeptide repeat protein</fullName>
    </submittedName>
</protein>
<dbReference type="InterPro" id="IPR051012">
    <property type="entry name" value="CellSynth/LPSAsmb/PSIAsmb"/>
</dbReference>
<gene>
    <name evidence="5" type="ORF">FCL42_01635</name>
</gene>
<feature type="signal peptide" evidence="4">
    <location>
        <begin position="1"/>
        <end position="21"/>
    </location>
</feature>
<dbReference type="Proteomes" id="UP000305675">
    <property type="component" value="Unassembled WGS sequence"/>
</dbReference>
<dbReference type="PROSITE" id="PS51257">
    <property type="entry name" value="PROKAR_LIPOPROTEIN"/>
    <property type="match status" value="1"/>
</dbReference>
<keyword evidence="6" id="KW-1185">Reference proteome</keyword>
<dbReference type="Pfam" id="PF13181">
    <property type="entry name" value="TPR_8"/>
    <property type="match status" value="1"/>
</dbReference>
<dbReference type="PANTHER" id="PTHR45586">
    <property type="entry name" value="TPR REPEAT-CONTAINING PROTEIN PA4667"/>
    <property type="match status" value="1"/>
</dbReference>
<dbReference type="SMART" id="SM00028">
    <property type="entry name" value="TPR"/>
    <property type="match status" value="4"/>
</dbReference>
<dbReference type="RefSeq" id="WP_136861621.1">
    <property type="nucleotide sequence ID" value="NZ_SWCJ01000001.1"/>
</dbReference>
<dbReference type="InterPro" id="IPR019734">
    <property type="entry name" value="TPR_rpt"/>
</dbReference>
<evidence type="ECO:0000256" key="4">
    <source>
        <dbReference type="SAM" id="SignalP"/>
    </source>
</evidence>
<dbReference type="Gene3D" id="1.25.40.10">
    <property type="entry name" value="Tetratricopeptide repeat domain"/>
    <property type="match status" value="1"/>
</dbReference>
<name>A0A4U1BS59_9GAMM</name>
<dbReference type="SUPFAM" id="SSF48452">
    <property type="entry name" value="TPR-like"/>
    <property type="match status" value="2"/>
</dbReference>
<evidence type="ECO:0000256" key="2">
    <source>
        <dbReference type="ARBA" id="ARBA00022803"/>
    </source>
</evidence>